<dbReference type="Proteomes" id="UP000053780">
    <property type="component" value="Unassembled WGS sequence"/>
</dbReference>
<organism evidence="1 2">
    <name type="scientific">Vairimorpha apis BRL 01</name>
    <dbReference type="NCBI Taxonomy" id="1037528"/>
    <lineage>
        <taxon>Eukaryota</taxon>
        <taxon>Fungi</taxon>
        <taxon>Fungi incertae sedis</taxon>
        <taxon>Microsporidia</taxon>
        <taxon>Nosematidae</taxon>
        <taxon>Vairimorpha</taxon>
    </lineage>
</organism>
<keyword evidence="2" id="KW-1185">Reference proteome</keyword>
<evidence type="ECO:0000313" key="2">
    <source>
        <dbReference type="Proteomes" id="UP000053780"/>
    </source>
</evidence>
<protein>
    <submittedName>
        <fullName evidence="1">Chromatin assembly factor 1 subunit b</fullName>
    </submittedName>
</protein>
<dbReference type="EMBL" id="KE647150">
    <property type="protein sequence ID" value="EQB61343.1"/>
    <property type="molecule type" value="Genomic_DNA"/>
</dbReference>
<gene>
    <name evidence="1" type="ORF">NAPIS_ORF01088</name>
</gene>
<sequence>MTSLLTIYPIEVTTHNLYFHEEASIFSIDSYIDILATSGGDNAIRLWKIKHIDKNKKDCKFKYTTSLNSSIKIEFLSEIICHTKSVNCIRFNESGYLASSSDGGKIVLSKEGKNTVIREHDGFDIYDLTWNKNILYVGVGNGLLEIYDIDSTVKLVYKKMIHSDFIQGITFNFKYNLLATLSKDRTAKLHFIDINRDKTNLNNNDSNDILLTRN</sequence>
<dbReference type="GO" id="GO:0006334">
    <property type="term" value="P:nucleosome assembly"/>
    <property type="evidence" value="ECO:0007669"/>
    <property type="project" value="TreeGrafter"/>
</dbReference>
<dbReference type="VEuPathDB" id="MicrosporidiaDB:NAPIS_ORF01088"/>
<dbReference type="InterPro" id="IPR015943">
    <property type="entry name" value="WD40/YVTN_repeat-like_dom_sf"/>
</dbReference>
<dbReference type="OrthoDB" id="71227at2759"/>
<dbReference type="GO" id="GO:0033186">
    <property type="term" value="C:CAF-1 complex"/>
    <property type="evidence" value="ECO:0007669"/>
    <property type="project" value="TreeGrafter"/>
</dbReference>
<proteinExistence type="predicted"/>
<reference evidence="1 2" key="1">
    <citation type="journal article" date="2013" name="BMC Genomics">
        <title>Genome sequencing and comparative genomics of honey bee microsporidia, Nosema apis reveal novel insights into host-parasite interactions.</title>
        <authorList>
            <person name="Chen Yp."/>
            <person name="Pettis J.S."/>
            <person name="Zhao Y."/>
            <person name="Liu X."/>
            <person name="Tallon L.J."/>
            <person name="Sadzewicz L.D."/>
            <person name="Li R."/>
            <person name="Zheng H."/>
            <person name="Huang S."/>
            <person name="Zhang X."/>
            <person name="Hamilton M.C."/>
            <person name="Pernal S.F."/>
            <person name="Melathopoulos A.P."/>
            <person name="Yan X."/>
            <person name="Evans J.D."/>
        </authorList>
    </citation>
    <scope>NUCLEOTIDE SEQUENCE [LARGE SCALE GENOMIC DNA]</scope>
    <source>
        <strain evidence="1 2">BRL 01</strain>
    </source>
</reference>
<evidence type="ECO:0000313" key="1">
    <source>
        <dbReference type="EMBL" id="EQB61343.1"/>
    </source>
</evidence>
<dbReference type="InterPro" id="IPR001680">
    <property type="entry name" value="WD40_rpt"/>
</dbReference>
<dbReference type="InterPro" id="IPR045145">
    <property type="entry name" value="PTHR15271"/>
</dbReference>
<dbReference type="HOGENOM" id="CLU_1289271_0_0_1"/>
<dbReference type="SUPFAM" id="SSF50978">
    <property type="entry name" value="WD40 repeat-like"/>
    <property type="match status" value="1"/>
</dbReference>
<dbReference type="GO" id="GO:0005634">
    <property type="term" value="C:nucleus"/>
    <property type="evidence" value="ECO:0007669"/>
    <property type="project" value="TreeGrafter"/>
</dbReference>
<dbReference type="SMART" id="SM00320">
    <property type="entry name" value="WD40"/>
    <property type="match status" value="4"/>
</dbReference>
<name>T0LAD4_9MICR</name>
<accession>T0LAD4</accession>
<dbReference type="GO" id="GO:0006335">
    <property type="term" value="P:DNA replication-dependent chromatin assembly"/>
    <property type="evidence" value="ECO:0007669"/>
    <property type="project" value="InterPro"/>
</dbReference>
<dbReference type="Gene3D" id="2.130.10.10">
    <property type="entry name" value="YVTN repeat-like/Quinoprotein amine dehydrogenase"/>
    <property type="match status" value="1"/>
</dbReference>
<dbReference type="AlphaFoldDB" id="T0LAD4"/>
<dbReference type="Pfam" id="PF00400">
    <property type="entry name" value="WD40"/>
    <property type="match status" value="1"/>
</dbReference>
<dbReference type="PANTHER" id="PTHR15271:SF4">
    <property type="entry name" value="CHROMATIN ASSEMBLY FACTOR 1 SUBUNIT B"/>
    <property type="match status" value="1"/>
</dbReference>
<dbReference type="InterPro" id="IPR036322">
    <property type="entry name" value="WD40_repeat_dom_sf"/>
</dbReference>
<dbReference type="PANTHER" id="PTHR15271">
    <property type="entry name" value="CHROMATIN ASSEMBLY FACTOR 1 SUBUNIT B"/>
    <property type="match status" value="1"/>
</dbReference>